<dbReference type="GO" id="GO:0004077">
    <property type="term" value="F:biotin--[biotin carboxyl-carrier protein] ligase activity"/>
    <property type="evidence" value="ECO:0007669"/>
    <property type="project" value="InterPro"/>
</dbReference>
<feature type="compositionally biased region" description="Basic and acidic residues" evidence="3">
    <location>
        <begin position="306"/>
        <end position="320"/>
    </location>
</feature>
<dbReference type="InterPro" id="IPR004408">
    <property type="entry name" value="Biotin_CoA_COase_ligase"/>
</dbReference>
<dbReference type="PANTHER" id="PTHR12835">
    <property type="entry name" value="BIOTIN PROTEIN LIGASE"/>
    <property type="match status" value="1"/>
</dbReference>
<evidence type="ECO:0000313" key="5">
    <source>
        <dbReference type="EMBL" id="KAJ3651853.1"/>
    </source>
</evidence>
<evidence type="ECO:0000256" key="1">
    <source>
        <dbReference type="ARBA" id="ARBA00009934"/>
    </source>
</evidence>
<proteinExistence type="inferred from homology"/>
<dbReference type="Pfam" id="PF03099">
    <property type="entry name" value="BPL_LplA_LipB"/>
    <property type="match status" value="1"/>
</dbReference>
<feature type="domain" description="BPL/LPL catalytic" evidence="4">
    <location>
        <begin position="679"/>
        <end position="871"/>
    </location>
</feature>
<feature type="region of interest" description="Disordered" evidence="3">
    <location>
        <begin position="496"/>
        <end position="520"/>
    </location>
</feature>
<accession>A0AA38I5V3</accession>
<feature type="compositionally biased region" description="Basic and acidic residues" evidence="3">
    <location>
        <begin position="255"/>
        <end position="276"/>
    </location>
</feature>
<name>A0AA38I5V3_9CUCU</name>
<dbReference type="Pfam" id="PF02237">
    <property type="entry name" value="BPL_C"/>
    <property type="match status" value="1"/>
</dbReference>
<dbReference type="InterPro" id="IPR004143">
    <property type="entry name" value="BPL_LPL_catalytic"/>
</dbReference>
<dbReference type="Gene3D" id="3.30.930.10">
    <property type="entry name" value="Bira Bifunctional Protein, Domain 2"/>
    <property type="match status" value="1"/>
</dbReference>
<keyword evidence="2" id="KW-0436">Ligase</keyword>
<protein>
    <recommendedName>
        <fullName evidence="4">BPL/LPL catalytic domain-containing protein</fullName>
    </recommendedName>
</protein>
<comment type="caution">
    <text evidence="5">The sequence shown here is derived from an EMBL/GenBank/DDBJ whole genome shotgun (WGS) entry which is preliminary data.</text>
</comment>
<dbReference type="EMBL" id="JALNTZ010000005">
    <property type="protein sequence ID" value="KAJ3651853.1"/>
    <property type="molecule type" value="Genomic_DNA"/>
</dbReference>
<dbReference type="AlphaFoldDB" id="A0AA38I5V3"/>
<reference evidence="5" key="1">
    <citation type="journal article" date="2023" name="G3 (Bethesda)">
        <title>Whole genome assemblies of Zophobas morio and Tenebrio molitor.</title>
        <authorList>
            <person name="Kaur S."/>
            <person name="Stinson S.A."/>
            <person name="diCenzo G.C."/>
        </authorList>
    </citation>
    <scope>NUCLEOTIDE SEQUENCE</scope>
    <source>
        <strain evidence="5">QUZm001</strain>
    </source>
</reference>
<dbReference type="GO" id="GO:0005737">
    <property type="term" value="C:cytoplasm"/>
    <property type="evidence" value="ECO:0007669"/>
    <property type="project" value="TreeGrafter"/>
</dbReference>
<dbReference type="Proteomes" id="UP001168821">
    <property type="component" value="Unassembled WGS sequence"/>
</dbReference>
<dbReference type="PANTHER" id="PTHR12835:SF5">
    <property type="entry name" value="BIOTIN--PROTEIN LIGASE"/>
    <property type="match status" value="1"/>
</dbReference>
<evidence type="ECO:0000313" key="6">
    <source>
        <dbReference type="Proteomes" id="UP001168821"/>
    </source>
</evidence>
<sequence length="947" mass="107454">MIFTLCYAYATIMQWWRLRTLGSKLNGTLNDQNALLVCSGASVHDSRKHRSLENLLFRTENRIACTVVPKQKLNLSQWIAFPKNLRYFPIYIDDNKVSFSEGKIFIVVQAILDNYTKHQSEIIQVENFGELVGWKASDSFEVVVKTDMNHLTKLINQFSQSDIDINHELKLLKIETVEVEGAPTVIKYDKKYLKEQTLKYSYAPVHWNKFVTEIKDLYSKIRDITNPKIKIENGSPKCFETAAPKVIKKETKKNVEDKHTLDVKKEMKKSPEDKNTLDVAVTEHRRHKKSRESTSKGVTKTKHKTKSVEEVPKKEKEREKEHKHKRTANKLVKQSSVKDSEGETKAEIKEKVKDGAHGVMNFGQPKPPNVLVYADSIITKDNVKRVLFSILNKEKYTIYDLPTSSKQTGWDKSTVIVVVCGSVPPDLTSNLIQYFLSGGKLLCLCSDLMYSVLYTFTTAEVREHELVRFSYGSWQRVKMMHHIFCYQASPAKKQFSKDSESNHSSNGSSPLAPRTPSNVELRHNDKDYNIQVQVLGTEETWQTPSLLLAKVKSSHGRAVFSQVHLEIDPDEYENDEDKYRSLLSSNEARLEILKDILSNHLDLCCDESFGKVQFTPGFFLGRYDAKMNMMSDCESISNNQLTCDKISVVFCGHNVDPGTASNIRLPVLIHSCPSNFSTLEYYETLETEDIGRLVIYVDIVTSSQHLLCKRLRHGLVVIPRQQTNGMSRSSNAWLSPMGSAAFSLQIHIPLDSNMGRSLSMIQHLVMVAVVSAIKKQGYEELNIGIKWPNDLYADSSIKIGGILVNSIIFGNLAVVNIGCGVNLSNQNPTVCINDLIERASIETNTTLKPIPYEKYFAMVFNEIEKLYQDVQLKGTDGFLDLYYKYWLHSDADVTIRTDKDESKRAKVVGIDQFGFLSVRLDDGTLTSVQPDGNSFDMMSGLIAPKKF</sequence>
<organism evidence="5 6">
    <name type="scientific">Zophobas morio</name>
    <dbReference type="NCBI Taxonomy" id="2755281"/>
    <lineage>
        <taxon>Eukaryota</taxon>
        <taxon>Metazoa</taxon>
        <taxon>Ecdysozoa</taxon>
        <taxon>Arthropoda</taxon>
        <taxon>Hexapoda</taxon>
        <taxon>Insecta</taxon>
        <taxon>Pterygota</taxon>
        <taxon>Neoptera</taxon>
        <taxon>Endopterygota</taxon>
        <taxon>Coleoptera</taxon>
        <taxon>Polyphaga</taxon>
        <taxon>Cucujiformia</taxon>
        <taxon>Tenebrionidae</taxon>
        <taxon>Zophobas</taxon>
    </lineage>
</organism>
<dbReference type="InterPro" id="IPR045864">
    <property type="entry name" value="aa-tRNA-synth_II/BPL/LPL"/>
</dbReference>
<dbReference type="PROSITE" id="PS51733">
    <property type="entry name" value="BPL_LPL_CATALYTIC"/>
    <property type="match status" value="1"/>
</dbReference>
<gene>
    <name evidence="5" type="ORF">Zmor_017861</name>
</gene>
<feature type="region of interest" description="Disordered" evidence="3">
    <location>
        <begin position="255"/>
        <end position="344"/>
    </location>
</feature>
<dbReference type="SUPFAM" id="SSF55681">
    <property type="entry name" value="Class II aaRS and biotin synthetases"/>
    <property type="match status" value="1"/>
</dbReference>
<comment type="similarity">
    <text evidence="1">Belongs to the biotin--protein ligase family.</text>
</comment>
<evidence type="ECO:0000256" key="3">
    <source>
        <dbReference type="SAM" id="MobiDB-lite"/>
    </source>
</evidence>
<keyword evidence="6" id="KW-1185">Reference proteome</keyword>
<dbReference type="NCBIfam" id="TIGR00121">
    <property type="entry name" value="birA_ligase"/>
    <property type="match status" value="1"/>
</dbReference>
<evidence type="ECO:0000259" key="4">
    <source>
        <dbReference type="PROSITE" id="PS51733"/>
    </source>
</evidence>
<evidence type="ECO:0000256" key="2">
    <source>
        <dbReference type="ARBA" id="ARBA00022598"/>
    </source>
</evidence>
<dbReference type="InterPro" id="IPR003142">
    <property type="entry name" value="BPL_C"/>
</dbReference>